<dbReference type="EMBL" id="LJGP01000026">
    <property type="protein sequence ID" value="KWU03457.1"/>
    <property type="molecule type" value="Genomic_DNA"/>
</dbReference>
<dbReference type="Proteomes" id="UP000067598">
    <property type="component" value="Unassembled WGS sequence"/>
</dbReference>
<reference evidence="1 2" key="1">
    <citation type="journal article" date="2016" name="Microbiology (Mosc.)">
        <title>Comparison of Lactobacillus crispatus isolates from Lactobacillus-dominated vaginal microbiomes with isolates from microbiomes containing bacterial vaginosis-associated bacteria.</title>
        <authorList>
            <person name="Abdelmaksoud A.A."/>
            <person name="Koparde V.N."/>
            <person name="Sheth N.U."/>
            <person name="Serrano M.G."/>
            <person name="Glascock A.L."/>
            <person name="Fettweis J.M."/>
            <person name="Strauss Iii J.F."/>
            <person name="Buck G.A."/>
            <person name="Jefferson K.K."/>
        </authorList>
    </citation>
    <scope>NUCLEOTIDE SEQUENCE [LARGE SCALE GENOMIC DNA]</scope>
    <source>
        <strain evidence="1 2">VMC3</strain>
    </source>
</reference>
<dbReference type="Pfam" id="PF13289">
    <property type="entry name" value="SIR2_2"/>
    <property type="match status" value="1"/>
</dbReference>
<comment type="caution">
    <text evidence="1">The sequence shown here is derived from an EMBL/GenBank/DDBJ whole genome shotgun (WGS) entry which is preliminary data.</text>
</comment>
<dbReference type="RefSeq" id="WP_060462271.1">
    <property type="nucleotide sequence ID" value="NZ_LJGP01000026.1"/>
</dbReference>
<dbReference type="PATRIC" id="fig|47770.28.peg.953"/>
<evidence type="ECO:0000313" key="1">
    <source>
        <dbReference type="EMBL" id="KWU03457.1"/>
    </source>
</evidence>
<dbReference type="AlphaFoldDB" id="A0A109DDJ7"/>
<gene>
    <name evidence="1" type="ORF">AEL95_07565</name>
</gene>
<name>A0A109DDJ7_9LACO</name>
<evidence type="ECO:0000313" key="2">
    <source>
        <dbReference type="Proteomes" id="UP000067598"/>
    </source>
</evidence>
<organism evidence="1 2">
    <name type="scientific">Lactobacillus crispatus</name>
    <dbReference type="NCBI Taxonomy" id="47770"/>
    <lineage>
        <taxon>Bacteria</taxon>
        <taxon>Bacillati</taxon>
        <taxon>Bacillota</taxon>
        <taxon>Bacilli</taxon>
        <taxon>Lactobacillales</taxon>
        <taxon>Lactobacillaceae</taxon>
        <taxon>Lactobacillus</taxon>
    </lineage>
</organism>
<proteinExistence type="predicted"/>
<accession>A0A109DDJ7</accession>
<sequence>MKQTELKQEVYDLNPSYNKFINVIADTQENLSLICFLGAGTSISQGYKNWNGYVQDLIQYWKSHLQDIINKDTLHQKVRAADLKSLDWLNEKSGFDNKRKVDLVHHLIREYSKPKEENKKVWDTIYHKHVNDFEKLYFLETDPINSANDTIDQLLCLSALFITTNYDDQIEKSFRKFFHSEPNTLNDINELKKRKLTDRSIFHLHGTPKRQDVLLVSSSNSYNKLYSNNEYKKKIIEQIEEQKSTVLMFVGSSLQEEEILNLFNFNSPKLQKFALMQYRPDMGSDQAQLVHDYYKTERDIDIIWYGKQYNDLPNFLAILNQDVQEQLKARNAFVPAEAILNDIKSANYSALDEHITRAIKNNENFVDQCFANNLDEKAVEILLGNESFVNKLLYGYRFINFFKEVNKLYDKLSNSTITKLIKIIEQMPGIQGEYSIVQILSKYSEVLNSKQKLNYLLKNASKFLFRAYNPSLLSNTAERNLWLLCNLAKPNSFFSLLNILNDGDNKKIVFRMSSNELHKLLSILNKDKFMHYANFNEIIDDERYHALFLLIKEKRLLYYHRFPVYFYQNKLIQRFLINLKLKNELPESISVNKLIKNIDYSDKLLGKETNQFVKKYSNKHYKNNFYIDGWGPVEISDVPDKPFFEVTPLNTEEAVESLILNLTKIINNKPTIDGKSMQGQQNALIITLNNKKEWDNFATNNILLLSKLINDTTLLKNYNFVINKMFLEGLKFNYIKDDLLNNYLAMIFNDPNFALGYSNREILDFIVKSRKVSQRKLLYDYLFNQIFPNKLNFHSDAIQGMIVVSGFLLIVISTQKLMNTIL</sequence>
<protein>
    <submittedName>
        <fullName evidence="1">Uncharacterized protein</fullName>
    </submittedName>
</protein>